<dbReference type="SUPFAM" id="SSF52540">
    <property type="entry name" value="P-loop containing nucleoside triphosphate hydrolases"/>
    <property type="match status" value="1"/>
</dbReference>
<dbReference type="Pfam" id="PF13481">
    <property type="entry name" value="AAA_25"/>
    <property type="match status" value="1"/>
</dbReference>
<dbReference type="Gene3D" id="3.40.50.300">
    <property type="entry name" value="P-loop containing nucleotide triphosphate hydrolases"/>
    <property type="match status" value="1"/>
</dbReference>
<accession>A0A562T1L6</accession>
<comment type="caution">
    <text evidence="1">The sequence shown here is derived from an EMBL/GenBank/DDBJ whole genome shotgun (WGS) entry which is preliminary data.</text>
</comment>
<keyword evidence="2" id="KW-1185">Reference proteome</keyword>
<proteinExistence type="predicted"/>
<dbReference type="AlphaFoldDB" id="A0A562T1L6"/>
<name>A0A562T1L6_9HYPH</name>
<evidence type="ECO:0000313" key="1">
    <source>
        <dbReference type="EMBL" id="TWI87048.1"/>
    </source>
</evidence>
<dbReference type="RefSeq" id="WP_170230629.1">
    <property type="nucleotide sequence ID" value="NZ_SMLY01000030.1"/>
</dbReference>
<reference evidence="1 2" key="1">
    <citation type="submission" date="2019-07" db="EMBL/GenBank/DDBJ databases">
        <title>Genomic Encyclopedia of Archaeal and Bacterial Type Strains, Phase II (KMG-II): from individual species to whole genera.</title>
        <authorList>
            <person name="Goeker M."/>
        </authorList>
    </citation>
    <scope>NUCLEOTIDE SEQUENCE [LARGE SCALE GENOMIC DNA]</scope>
    <source>
        <strain evidence="1 2">ATCC BAA-252</strain>
    </source>
</reference>
<dbReference type="EMBL" id="VLLF01000005">
    <property type="protein sequence ID" value="TWI87048.1"/>
    <property type="molecule type" value="Genomic_DNA"/>
</dbReference>
<sequence>MDAVQELLRLNSAPNYAMAALNAEIDRVYTAPEGQRNDTLNRSAFSLFQLVANDQLPHETVTRALTHAAERAGLEIGEIEKTLLSAERGAMRKPRDLSHVHGYGHDHLSPPQQLPKPQRHFTFQNSNDLLAAQFETVKWIVPDYLTEGFNVLAGRQKLGKTWLAIDWAIAVATGGMAMGKIDVEAGDVLYIDMENGPRRIQSRINTLLPFNKPDLSRLTWAAEPIPLNEGFTMALDKWCQYVASPRLIVVDVLQRIKPAGGRSRNAYENDYAAFSGLQQWATNTGVSVLALHHTRKGGADDPLEALSGSNGLSACADTTLVLDRDNNGITLYVRGRDVEEIETALRFDAGIWTIQGDAQEIRQSDERARIRAELEQADEPLTPTDIQALTSMKAGSVRRLLIKMVGDGQIQKVGRGQYAHKDYVFAAND</sequence>
<evidence type="ECO:0000313" key="2">
    <source>
        <dbReference type="Proteomes" id="UP000320593"/>
    </source>
</evidence>
<protein>
    <submittedName>
        <fullName evidence="1">AAA domain-containing protein</fullName>
    </submittedName>
</protein>
<dbReference type="InterPro" id="IPR027417">
    <property type="entry name" value="P-loop_NTPase"/>
</dbReference>
<gene>
    <name evidence="1" type="ORF">JM93_02285</name>
</gene>
<dbReference type="Proteomes" id="UP000320593">
    <property type="component" value="Unassembled WGS sequence"/>
</dbReference>
<organism evidence="1 2">
    <name type="scientific">Roseibium hamelinense</name>
    <dbReference type="NCBI Taxonomy" id="150831"/>
    <lineage>
        <taxon>Bacteria</taxon>
        <taxon>Pseudomonadati</taxon>
        <taxon>Pseudomonadota</taxon>
        <taxon>Alphaproteobacteria</taxon>
        <taxon>Hyphomicrobiales</taxon>
        <taxon>Stappiaceae</taxon>
        <taxon>Roseibium</taxon>
    </lineage>
</organism>